<evidence type="ECO:0000313" key="2">
    <source>
        <dbReference type="EMBL" id="AOC96123.1"/>
    </source>
</evidence>
<dbReference type="KEGG" id="fjg:BB050_03033"/>
<keyword evidence="1" id="KW-0812">Transmembrane</keyword>
<evidence type="ECO:0000256" key="1">
    <source>
        <dbReference type="SAM" id="Phobius"/>
    </source>
</evidence>
<gene>
    <name evidence="2" type="ORF">BB050_03033</name>
</gene>
<name>A0AAC9GJC1_9FLAO</name>
<feature type="transmembrane region" description="Helical" evidence="1">
    <location>
        <begin position="12"/>
        <end position="30"/>
    </location>
</feature>
<sequence length="87" mass="10774">MLNTNDKFGTTHQSILFYCHVLWYSFYLVFKRLILRYWLFFFKFLLIISDVFVLKIQSCHCNYPCHKYGRDNYHSKKTLVTQKRTKY</sequence>
<dbReference type="AlphaFoldDB" id="A0AAC9GJC1"/>
<keyword evidence="1" id="KW-0472">Membrane</keyword>
<organism evidence="2 3">
    <name type="scientific">Flavobacterium anhuiense</name>
    <dbReference type="NCBI Taxonomy" id="459526"/>
    <lineage>
        <taxon>Bacteria</taxon>
        <taxon>Pseudomonadati</taxon>
        <taxon>Bacteroidota</taxon>
        <taxon>Flavobacteriia</taxon>
        <taxon>Flavobacteriales</taxon>
        <taxon>Flavobacteriaceae</taxon>
        <taxon>Flavobacterium</taxon>
    </lineage>
</organism>
<accession>A0AAC9GJC1</accession>
<keyword evidence="1" id="KW-1133">Transmembrane helix</keyword>
<dbReference type="EMBL" id="CP016907">
    <property type="protein sequence ID" value="AOC96123.1"/>
    <property type="molecule type" value="Genomic_DNA"/>
</dbReference>
<dbReference type="Proteomes" id="UP000093276">
    <property type="component" value="Chromosome"/>
</dbReference>
<feature type="transmembrane region" description="Helical" evidence="1">
    <location>
        <begin position="37"/>
        <end position="56"/>
    </location>
</feature>
<proteinExistence type="predicted"/>
<reference evidence="2 3" key="1">
    <citation type="submission" date="2016-08" db="EMBL/GenBank/DDBJ databases">
        <title>Complete genome sequence of Flavobacterium johnsoniae strain GSE09, a volatile-producing biocontrol agent isolated from cucumber (Cucumis sativus).</title>
        <authorList>
            <person name="Jeong J.-J."/>
            <person name="Oh J.Y."/>
            <person name="Jim Y.J."/>
            <person name="Sang M.K."/>
            <person name="Kim K.D."/>
        </authorList>
    </citation>
    <scope>NUCLEOTIDE SEQUENCE [LARGE SCALE GENOMIC DNA]</scope>
    <source>
        <strain evidence="2 3">GSE09</strain>
    </source>
</reference>
<protein>
    <submittedName>
        <fullName evidence="2">Uncharacterized protein</fullName>
    </submittedName>
</protein>
<evidence type="ECO:0000313" key="3">
    <source>
        <dbReference type="Proteomes" id="UP000093276"/>
    </source>
</evidence>